<evidence type="ECO:0000313" key="3">
    <source>
        <dbReference type="Proteomes" id="UP000448943"/>
    </source>
</evidence>
<dbReference type="SMART" id="SM00530">
    <property type="entry name" value="HTH_XRE"/>
    <property type="match status" value="1"/>
</dbReference>
<comment type="caution">
    <text evidence="2">The sequence shown here is derived from an EMBL/GenBank/DDBJ whole genome shotgun (WGS) entry which is preliminary data.</text>
</comment>
<sequence length="440" mass="51048">MYIKTINRQIIELQRVNTMITATHSSLGELIRHHRKQAKMTIVQLEKLTNVDKAVISRIETGQTKRPNLDNILKIGVILKLPYEKIIDHYIETEERLEVLYSMLNDFIQGSNLSLITKLGKKILSSPTENSIDLVEILYEKAESIKESSVRLSLYKLIISYSRAHGIMPYIAKGLMQSYFIERDDFTKLRLTFSSGKSVLFFEDFLTSEEKGLIYCKLGVHAYYICLFEESVELNKKALDEKITDTRMLANTIGSLSNGYYRLGDYKQSKAYLDKYKTFPLPEVKDNTKLNESMLHSANGDHQLAIAILQENLPHFGDNALLHAVNQLIKIYLQTKNLSAIEELIQLEEKILYTKYVTPFKKSELAHYFRLKGDYYILRSRVEEGIKFYLEAANRYAMIDLIEKEKECLRDIMNTHESNKEIDVFKTIEKLKIHLTKKEG</sequence>
<dbReference type="Proteomes" id="UP000448943">
    <property type="component" value="Unassembled WGS sequence"/>
</dbReference>
<keyword evidence="3" id="KW-1185">Reference proteome</keyword>
<reference evidence="2 3" key="1">
    <citation type="submission" date="2019-01" db="EMBL/GenBank/DDBJ databases">
        <title>Chengkuizengella sp. nov., isolated from deep-sea sediment of East Pacific Ocean.</title>
        <authorList>
            <person name="Yang J."/>
            <person name="Lai Q."/>
            <person name="Shao Z."/>
        </authorList>
    </citation>
    <scope>NUCLEOTIDE SEQUENCE [LARGE SCALE GENOMIC DNA]</scope>
    <source>
        <strain evidence="2 3">YPA3-1-1</strain>
    </source>
</reference>
<accession>A0A6N9Q9H3</accession>
<dbReference type="SUPFAM" id="SSF48452">
    <property type="entry name" value="TPR-like"/>
    <property type="match status" value="1"/>
</dbReference>
<dbReference type="Gene3D" id="1.10.260.40">
    <property type="entry name" value="lambda repressor-like DNA-binding domains"/>
    <property type="match status" value="1"/>
</dbReference>
<dbReference type="EMBL" id="SIJB01000067">
    <property type="protein sequence ID" value="NBI31234.1"/>
    <property type="molecule type" value="Genomic_DNA"/>
</dbReference>
<evidence type="ECO:0000259" key="1">
    <source>
        <dbReference type="PROSITE" id="PS50943"/>
    </source>
</evidence>
<protein>
    <submittedName>
        <fullName evidence="2">XRE family transcriptional regulator</fullName>
    </submittedName>
</protein>
<evidence type="ECO:0000313" key="2">
    <source>
        <dbReference type="EMBL" id="NBI31234.1"/>
    </source>
</evidence>
<dbReference type="PROSITE" id="PS50943">
    <property type="entry name" value="HTH_CROC1"/>
    <property type="match status" value="1"/>
</dbReference>
<dbReference type="InterPro" id="IPR001387">
    <property type="entry name" value="Cro/C1-type_HTH"/>
</dbReference>
<dbReference type="CDD" id="cd00093">
    <property type="entry name" value="HTH_XRE"/>
    <property type="match status" value="1"/>
</dbReference>
<dbReference type="AlphaFoldDB" id="A0A6N9Q9H3"/>
<name>A0A6N9Q9H3_9BACL</name>
<dbReference type="Gene3D" id="1.25.40.10">
    <property type="entry name" value="Tetratricopeptide repeat domain"/>
    <property type="match status" value="1"/>
</dbReference>
<dbReference type="InterPro" id="IPR011990">
    <property type="entry name" value="TPR-like_helical_dom_sf"/>
</dbReference>
<dbReference type="InterPro" id="IPR010982">
    <property type="entry name" value="Lambda_DNA-bd_dom_sf"/>
</dbReference>
<organism evidence="2 3">
    <name type="scientific">Chengkuizengella marina</name>
    <dbReference type="NCBI Taxonomy" id="2507566"/>
    <lineage>
        <taxon>Bacteria</taxon>
        <taxon>Bacillati</taxon>
        <taxon>Bacillota</taxon>
        <taxon>Bacilli</taxon>
        <taxon>Bacillales</taxon>
        <taxon>Paenibacillaceae</taxon>
        <taxon>Chengkuizengella</taxon>
    </lineage>
</organism>
<dbReference type="GO" id="GO:0003677">
    <property type="term" value="F:DNA binding"/>
    <property type="evidence" value="ECO:0007669"/>
    <property type="project" value="InterPro"/>
</dbReference>
<dbReference type="SUPFAM" id="SSF47413">
    <property type="entry name" value="lambda repressor-like DNA-binding domains"/>
    <property type="match status" value="1"/>
</dbReference>
<gene>
    <name evidence="2" type="ORF">ERL59_20100</name>
</gene>
<dbReference type="Pfam" id="PF01381">
    <property type="entry name" value="HTH_3"/>
    <property type="match status" value="1"/>
</dbReference>
<feature type="domain" description="HTH cro/C1-type" evidence="1">
    <location>
        <begin position="31"/>
        <end position="86"/>
    </location>
</feature>
<proteinExistence type="predicted"/>